<reference evidence="3" key="1">
    <citation type="submission" date="2019-03" db="EMBL/GenBank/DDBJ databases">
        <title>Long read genome sequence of the mycoparasitic Pythium oligandrum ATCC 38472 isolated from sugarbeet rhizosphere.</title>
        <authorList>
            <person name="Gaulin E."/>
        </authorList>
    </citation>
    <scope>NUCLEOTIDE SEQUENCE</scope>
    <source>
        <strain evidence="3">ATCC 38472_TT</strain>
    </source>
</reference>
<dbReference type="Proteomes" id="UP000794436">
    <property type="component" value="Unassembled WGS sequence"/>
</dbReference>
<proteinExistence type="predicted"/>
<dbReference type="OrthoDB" id="166516at2759"/>
<protein>
    <submittedName>
        <fullName evidence="3">Uncharacterized protein</fullName>
    </submittedName>
</protein>
<evidence type="ECO:0000256" key="1">
    <source>
        <dbReference type="SAM" id="Coils"/>
    </source>
</evidence>
<feature type="compositionally biased region" description="Low complexity" evidence="2">
    <location>
        <begin position="42"/>
        <end position="83"/>
    </location>
</feature>
<dbReference type="EMBL" id="SPLM01000110">
    <property type="protein sequence ID" value="TMW59227.1"/>
    <property type="molecule type" value="Genomic_DNA"/>
</dbReference>
<feature type="region of interest" description="Disordered" evidence="2">
    <location>
        <begin position="1"/>
        <end position="83"/>
    </location>
</feature>
<evidence type="ECO:0000313" key="3">
    <source>
        <dbReference type="EMBL" id="TMW59227.1"/>
    </source>
</evidence>
<gene>
    <name evidence="3" type="ORF">Poli38472_007372</name>
</gene>
<sequence>MSEHHHHHETGTRLRRRSFYESLESETPASSTQMETIALHDSGTTSHHAYHSSSSSVGADSSAGGSSASATASGSSSTSDSSSGVWGILASIIRVIGEQLWYVKTWLTMQLQAVGLFERFGYGTDERSKRTSTTETLVNKQYVYPTHWIKLACASMIVLQCLLYTYFEFDHLSLHVEECVFNERMMSAVPARERILASATAASNAAAMRFLDRRFEQQIVPVQAQHNIKPRLPWTCISVVPTAPAAKKTDTAAKTKARVISRQAHELAFLLPRSQVVPLAETPNLATRLYLALGSGSPIDRSVVNDGVMAAMFPLSSFSDGLFPQGFPDLMLVKSEYALKKLVLYRHERQEEFEHRVALRDIEENDVKDQEKDKEEQAKRKIELSKTQFGVFLLKTAVPDIYDRTIVKDWDAFLHVVVISEQDKKEQLTKEILTLWMQHPEWPTLHVRFQQSLTLCGSFQRFITSQHQLTDDDGEFVADRQRGGMPSNIDLTCDPVQNTHDAIITLKNSVGFHLFPVPPEMEVYEELVLESASAGAIVVTYNTPIMQEWIPDAIGVRVGTYETPDTGGLLDLPVVDVSSSDIEHAVEGLLQLDRVHRVASGRAARVQYLEIRTHYLSALAALDSALCDFDSDENLDQQQHEIGQRSRKRVDMDVIRVFLY</sequence>
<feature type="compositionally biased region" description="Basic residues" evidence="2">
    <location>
        <begin position="1"/>
        <end position="17"/>
    </location>
</feature>
<organism evidence="3 4">
    <name type="scientific">Pythium oligandrum</name>
    <name type="common">Mycoparasitic fungus</name>
    <dbReference type="NCBI Taxonomy" id="41045"/>
    <lineage>
        <taxon>Eukaryota</taxon>
        <taxon>Sar</taxon>
        <taxon>Stramenopiles</taxon>
        <taxon>Oomycota</taxon>
        <taxon>Peronosporomycetes</taxon>
        <taxon>Pythiales</taxon>
        <taxon>Pythiaceae</taxon>
        <taxon>Pythium</taxon>
    </lineage>
</organism>
<feature type="coiled-coil region" evidence="1">
    <location>
        <begin position="360"/>
        <end position="388"/>
    </location>
</feature>
<name>A0A8K1C9U6_PYTOL</name>
<feature type="compositionally biased region" description="Polar residues" evidence="2">
    <location>
        <begin position="25"/>
        <end position="35"/>
    </location>
</feature>
<accession>A0A8K1C9U6</accession>
<dbReference type="AlphaFoldDB" id="A0A8K1C9U6"/>
<keyword evidence="4" id="KW-1185">Reference proteome</keyword>
<evidence type="ECO:0000313" key="4">
    <source>
        <dbReference type="Proteomes" id="UP000794436"/>
    </source>
</evidence>
<comment type="caution">
    <text evidence="3">The sequence shown here is derived from an EMBL/GenBank/DDBJ whole genome shotgun (WGS) entry which is preliminary data.</text>
</comment>
<keyword evidence="1" id="KW-0175">Coiled coil</keyword>
<evidence type="ECO:0000256" key="2">
    <source>
        <dbReference type="SAM" id="MobiDB-lite"/>
    </source>
</evidence>